<gene>
    <name evidence="2" type="ORF">C8F04DRAFT_1155651</name>
</gene>
<proteinExistence type="predicted"/>
<feature type="chain" id="PRO_5042057646" evidence="1">
    <location>
        <begin position="23"/>
        <end position="57"/>
    </location>
</feature>
<comment type="caution">
    <text evidence="2">The sequence shown here is derived from an EMBL/GenBank/DDBJ whole genome shotgun (WGS) entry which is preliminary data.</text>
</comment>
<evidence type="ECO:0000256" key="1">
    <source>
        <dbReference type="SAM" id="SignalP"/>
    </source>
</evidence>
<organism evidence="2 3">
    <name type="scientific">Mycena alexandri</name>
    <dbReference type="NCBI Taxonomy" id="1745969"/>
    <lineage>
        <taxon>Eukaryota</taxon>
        <taxon>Fungi</taxon>
        <taxon>Dikarya</taxon>
        <taxon>Basidiomycota</taxon>
        <taxon>Agaricomycotina</taxon>
        <taxon>Agaricomycetes</taxon>
        <taxon>Agaricomycetidae</taxon>
        <taxon>Agaricales</taxon>
        <taxon>Marasmiineae</taxon>
        <taxon>Mycenaceae</taxon>
        <taxon>Mycena</taxon>
    </lineage>
</organism>
<feature type="signal peptide" evidence="1">
    <location>
        <begin position="1"/>
        <end position="22"/>
    </location>
</feature>
<keyword evidence="1" id="KW-0732">Signal</keyword>
<evidence type="ECO:0000313" key="3">
    <source>
        <dbReference type="Proteomes" id="UP001218188"/>
    </source>
</evidence>
<dbReference type="AlphaFoldDB" id="A0AAD6RZ22"/>
<reference evidence="2" key="1">
    <citation type="submission" date="2023-03" db="EMBL/GenBank/DDBJ databases">
        <title>Massive genome expansion in bonnet fungi (Mycena s.s.) driven by repeated elements and novel gene families across ecological guilds.</title>
        <authorList>
            <consortium name="Lawrence Berkeley National Laboratory"/>
            <person name="Harder C.B."/>
            <person name="Miyauchi S."/>
            <person name="Viragh M."/>
            <person name="Kuo A."/>
            <person name="Thoen E."/>
            <person name="Andreopoulos B."/>
            <person name="Lu D."/>
            <person name="Skrede I."/>
            <person name="Drula E."/>
            <person name="Henrissat B."/>
            <person name="Morin E."/>
            <person name="Kohler A."/>
            <person name="Barry K."/>
            <person name="LaButti K."/>
            <person name="Morin E."/>
            <person name="Salamov A."/>
            <person name="Lipzen A."/>
            <person name="Mereny Z."/>
            <person name="Hegedus B."/>
            <person name="Baldrian P."/>
            <person name="Stursova M."/>
            <person name="Weitz H."/>
            <person name="Taylor A."/>
            <person name="Grigoriev I.V."/>
            <person name="Nagy L.G."/>
            <person name="Martin F."/>
            <person name="Kauserud H."/>
        </authorList>
    </citation>
    <scope>NUCLEOTIDE SEQUENCE</scope>
    <source>
        <strain evidence="2">CBHHK200</strain>
    </source>
</reference>
<keyword evidence="3" id="KW-1185">Reference proteome</keyword>
<sequence>MVQHVPVFLLIVPVLLVSHLTSSPPFGTQLYCCVHIFYSPLLLHPHASLFISFMHYN</sequence>
<name>A0AAD6RZ22_9AGAR</name>
<dbReference type="EMBL" id="JARJCM010000400">
    <property type="protein sequence ID" value="KAJ7017508.1"/>
    <property type="molecule type" value="Genomic_DNA"/>
</dbReference>
<dbReference type="Proteomes" id="UP001218188">
    <property type="component" value="Unassembled WGS sequence"/>
</dbReference>
<protein>
    <submittedName>
        <fullName evidence="2">Uncharacterized protein</fullName>
    </submittedName>
</protein>
<accession>A0AAD6RZ22</accession>
<evidence type="ECO:0000313" key="2">
    <source>
        <dbReference type="EMBL" id="KAJ7017508.1"/>
    </source>
</evidence>